<evidence type="ECO:0000313" key="4">
    <source>
        <dbReference type="Proteomes" id="UP000253495"/>
    </source>
</evidence>
<keyword evidence="1" id="KW-0560">Oxidoreductase</keyword>
<dbReference type="Proteomes" id="UP000253495">
    <property type="component" value="Unassembled WGS sequence"/>
</dbReference>
<feature type="domain" description="Acyl-CoA dehydrogenase C-terminal" evidence="2">
    <location>
        <begin position="15"/>
        <end position="70"/>
    </location>
</feature>
<name>A0A368VF75_9ACTN</name>
<organism evidence="3 4">
    <name type="scientific">Halopolyspora algeriensis</name>
    <dbReference type="NCBI Taxonomy" id="1500506"/>
    <lineage>
        <taxon>Bacteria</taxon>
        <taxon>Bacillati</taxon>
        <taxon>Actinomycetota</taxon>
        <taxon>Actinomycetes</taxon>
        <taxon>Actinomycetes incertae sedis</taxon>
        <taxon>Halopolyspora</taxon>
    </lineage>
</organism>
<evidence type="ECO:0000259" key="2">
    <source>
        <dbReference type="Pfam" id="PF08028"/>
    </source>
</evidence>
<protein>
    <submittedName>
        <fullName evidence="3">Acyl-CoA dehydrogenase-like protein</fullName>
    </submittedName>
</protein>
<proteinExistence type="predicted"/>
<dbReference type="AlphaFoldDB" id="A0A368VF75"/>
<dbReference type="Gene3D" id="1.20.140.10">
    <property type="entry name" value="Butyryl-CoA Dehydrogenase, subunit A, domain 3"/>
    <property type="match status" value="1"/>
</dbReference>
<keyword evidence="4" id="KW-1185">Reference proteome</keyword>
<evidence type="ECO:0000313" key="3">
    <source>
        <dbReference type="EMBL" id="RCW37651.1"/>
    </source>
</evidence>
<accession>A0A368VF75</accession>
<dbReference type="EMBL" id="QPJC01000025">
    <property type="protein sequence ID" value="RCW37651.1"/>
    <property type="molecule type" value="Genomic_DNA"/>
</dbReference>
<dbReference type="Pfam" id="PF08028">
    <property type="entry name" value="Acyl-CoA_dh_2"/>
    <property type="match status" value="1"/>
</dbReference>
<evidence type="ECO:0000256" key="1">
    <source>
        <dbReference type="ARBA" id="ARBA00023002"/>
    </source>
</evidence>
<feature type="non-terminal residue" evidence="3">
    <location>
        <position position="1"/>
    </location>
</feature>
<dbReference type="InterPro" id="IPR013107">
    <property type="entry name" value="Acyl-CoA_DH_C"/>
</dbReference>
<gene>
    <name evidence="3" type="ORF">DFQ14_1257</name>
</gene>
<comment type="caution">
    <text evidence="3">The sequence shown here is derived from an EMBL/GenBank/DDBJ whole genome shotgun (WGS) entry which is preliminary data.</text>
</comment>
<sequence length="101" mass="11431">LQHRWDRLENGASLDDFTPDERIETMLTRRYAMRGARSIVRRLYDLMATSSIYASSPMDRWLRDTETMSQQVMGQDKIAQSAGAYLTGGTPQYPTALGIVA</sequence>
<reference evidence="3 4" key="1">
    <citation type="submission" date="2018-07" db="EMBL/GenBank/DDBJ databases">
        <title>Genomic Encyclopedia of Type Strains, Phase III (KMG-III): the genomes of soil and plant-associated and newly described type strains.</title>
        <authorList>
            <person name="Whitman W."/>
        </authorList>
    </citation>
    <scope>NUCLEOTIDE SEQUENCE [LARGE SCALE GENOMIC DNA]</scope>
    <source>
        <strain evidence="3 4">CECT 8575</strain>
    </source>
</reference>
<dbReference type="GO" id="GO:0016491">
    <property type="term" value="F:oxidoreductase activity"/>
    <property type="evidence" value="ECO:0007669"/>
    <property type="project" value="UniProtKB-KW"/>
</dbReference>